<evidence type="ECO:0000313" key="3">
    <source>
        <dbReference type="Proteomes" id="UP001329915"/>
    </source>
</evidence>
<dbReference type="AlphaFoldDB" id="A0AAU0UJH5"/>
<keyword evidence="1" id="KW-0472">Membrane</keyword>
<dbReference type="NCBIfam" id="TIGR02893">
    <property type="entry name" value="spore_yabQ"/>
    <property type="match status" value="1"/>
</dbReference>
<dbReference type="Pfam" id="PF09578">
    <property type="entry name" value="Spore_YabQ"/>
    <property type="match status" value="1"/>
</dbReference>
<dbReference type="InterPro" id="IPR019074">
    <property type="entry name" value="YabQ"/>
</dbReference>
<keyword evidence="1" id="KW-1133">Transmembrane helix</keyword>
<keyword evidence="3" id="KW-1185">Reference proteome</keyword>
<sequence>MVSVITQVQYFLWTVAIGLAIAFAFDFYRALRAEFRPPRWIGHAGDFTFWVLATIIGYFALLKINWGEVRLYVLLGIGLGALVYYAVGSRTVFKLWLQIFDICRRIIFTSWRIALFPFKILKRILKIPLGLLTLLLYKLNGIIKKFTKLLRGLATVPKRLWRILKKRKS</sequence>
<dbReference type="EMBL" id="CP121694">
    <property type="protein sequence ID" value="WRO20444.1"/>
    <property type="molecule type" value="Genomic_DNA"/>
</dbReference>
<proteinExistence type="predicted"/>
<dbReference type="KEGG" id="dbc:MFMK1_000214"/>
<protein>
    <submittedName>
        <fullName evidence="2">Spore cortex biosynthesis protein YabQ</fullName>
    </submittedName>
</protein>
<keyword evidence="1" id="KW-0812">Transmembrane</keyword>
<feature type="transmembrane region" description="Helical" evidence="1">
    <location>
        <begin position="40"/>
        <end position="62"/>
    </location>
</feature>
<accession>A0AAU0UJH5</accession>
<feature type="transmembrane region" description="Helical" evidence="1">
    <location>
        <begin position="69"/>
        <end position="87"/>
    </location>
</feature>
<evidence type="ECO:0000256" key="1">
    <source>
        <dbReference type="SAM" id="Phobius"/>
    </source>
</evidence>
<dbReference type="RefSeq" id="WP_366923339.1">
    <property type="nucleotide sequence ID" value="NZ_CP121694.1"/>
</dbReference>
<feature type="transmembrane region" description="Helical" evidence="1">
    <location>
        <begin position="120"/>
        <end position="139"/>
    </location>
</feature>
<dbReference type="Proteomes" id="UP001329915">
    <property type="component" value="Chromosome"/>
</dbReference>
<reference evidence="2 3" key="1">
    <citation type="submission" date="2023-04" db="EMBL/GenBank/DDBJ databases">
        <authorList>
            <person name="Hsu D."/>
        </authorList>
    </citation>
    <scope>NUCLEOTIDE SEQUENCE [LARGE SCALE GENOMIC DNA]</scope>
    <source>
        <strain evidence="2 3">MK1</strain>
    </source>
</reference>
<evidence type="ECO:0000313" key="2">
    <source>
        <dbReference type="EMBL" id="WRO20444.1"/>
    </source>
</evidence>
<organism evidence="2 3">
    <name type="scientific">Metallumcola ferriviriculae</name>
    <dbReference type="NCBI Taxonomy" id="3039180"/>
    <lineage>
        <taxon>Bacteria</taxon>
        <taxon>Bacillati</taxon>
        <taxon>Bacillota</taxon>
        <taxon>Clostridia</taxon>
        <taxon>Neomoorellales</taxon>
        <taxon>Desulfitibacteraceae</taxon>
        <taxon>Metallumcola</taxon>
    </lineage>
</organism>
<feature type="transmembrane region" description="Helical" evidence="1">
    <location>
        <begin position="10"/>
        <end position="28"/>
    </location>
</feature>
<gene>
    <name evidence="2" type="ORF">MFMK1_000214</name>
</gene>
<name>A0AAU0UJH5_9FIRM</name>